<dbReference type="SUPFAM" id="SSF56112">
    <property type="entry name" value="Protein kinase-like (PK-like)"/>
    <property type="match status" value="1"/>
</dbReference>
<reference evidence="1" key="1">
    <citation type="submission" date="2021-12" db="EMBL/GenBank/DDBJ databases">
        <authorList>
            <person name="King R."/>
        </authorList>
    </citation>
    <scope>NUCLEOTIDE SEQUENCE</scope>
</reference>
<keyword evidence="2" id="KW-1185">Reference proteome</keyword>
<sequence>MAYRGLSRHVDIEGLPSPGNRFTLQELIGEGTYGEVFCALDTTTVELSLGKSDPSHRKDRRVPVVLQCNSIITAH</sequence>
<dbReference type="Gene3D" id="3.30.200.20">
    <property type="entry name" value="Phosphorylase Kinase, domain 1"/>
    <property type="match status" value="1"/>
</dbReference>
<gene>
    <name evidence="1" type="ORF">BEMITA_LOCUS11097</name>
</gene>
<evidence type="ECO:0000313" key="2">
    <source>
        <dbReference type="Proteomes" id="UP001152759"/>
    </source>
</evidence>
<dbReference type="AlphaFoldDB" id="A0A9P0AJ03"/>
<dbReference type="InterPro" id="IPR011009">
    <property type="entry name" value="Kinase-like_dom_sf"/>
</dbReference>
<proteinExistence type="predicted"/>
<name>A0A9P0AJ03_BEMTA</name>
<dbReference type="EMBL" id="OU963867">
    <property type="protein sequence ID" value="CAH0392594.1"/>
    <property type="molecule type" value="Genomic_DNA"/>
</dbReference>
<evidence type="ECO:0000313" key="1">
    <source>
        <dbReference type="EMBL" id="CAH0392594.1"/>
    </source>
</evidence>
<dbReference type="Proteomes" id="UP001152759">
    <property type="component" value="Chromosome 6"/>
</dbReference>
<protein>
    <recommendedName>
        <fullName evidence="3">Protein kinase domain-containing protein</fullName>
    </recommendedName>
</protein>
<organism evidence="1 2">
    <name type="scientific">Bemisia tabaci</name>
    <name type="common">Sweetpotato whitefly</name>
    <name type="synonym">Aleurodes tabaci</name>
    <dbReference type="NCBI Taxonomy" id="7038"/>
    <lineage>
        <taxon>Eukaryota</taxon>
        <taxon>Metazoa</taxon>
        <taxon>Ecdysozoa</taxon>
        <taxon>Arthropoda</taxon>
        <taxon>Hexapoda</taxon>
        <taxon>Insecta</taxon>
        <taxon>Pterygota</taxon>
        <taxon>Neoptera</taxon>
        <taxon>Paraneoptera</taxon>
        <taxon>Hemiptera</taxon>
        <taxon>Sternorrhyncha</taxon>
        <taxon>Aleyrodoidea</taxon>
        <taxon>Aleyrodidae</taxon>
        <taxon>Aleyrodinae</taxon>
        <taxon>Bemisia</taxon>
    </lineage>
</organism>
<evidence type="ECO:0008006" key="3">
    <source>
        <dbReference type="Google" id="ProtNLM"/>
    </source>
</evidence>
<accession>A0A9P0AJ03</accession>